<dbReference type="PANTHER" id="PTHR30386:SF18">
    <property type="entry name" value="INNER MEMBRANE PROTEIN YIAV-RELATED"/>
    <property type="match status" value="1"/>
</dbReference>
<reference evidence="5 6" key="1">
    <citation type="submission" date="2018-09" db="EMBL/GenBank/DDBJ databases">
        <authorList>
            <person name="Wang F."/>
        </authorList>
    </citation>
    <scope>NUCLEOTIDE SEQUENCE [LARGE SCALE GENOMIC DNA]</scope>
    <source>
        <strain evidence="5 6">PLHSC7-2</strain>
    </source>
</reference>
<feature type="domain" description="Multidrug resistance protein MdtA-like barrel-sandwich hybrid" evidence="4">
    <location>
        <begin position="66"/>
        <end position="170"/>
    </location>
</feature>
<dbReference type="EMBL" id="QZCH01000031">
    <property type="protein sequence ID" value="RJG40035.1"/>
    <property type="molecule type" value="Genomic_DNA"/>
</dbReference>
<reference evidence="5 6" key="2">
    <citation type="submission" date="2019-01" db="EMBL/GenBank/DDBJ databases">
        <title>Motilimonas pumilus sp. nov., isolated from the gut of sea cucumber (Apostichopus japonicus).</title>
        <authorList>
            <person name="Wang F.-Q."/>
            <person name="Ren L.-H."/>
            <person name="Lin Y.-W."/>
            <person name="Sun G.-H."/>
            <person name="Du Z.-J."/>
            <person name="Zhao J.-X."/>
            <person name="Liu X.-J."/>
            <person name="Liu L.-J."/>
        </authorList>
    </citation>
    <scope>NUCLEOTIDE SEQUENCE [LARGE SCALE GENOMIC DNA]</scope>
    <source>
        <strain evidence="5 6">PLHSC7-2</strain>
    </source>
</reference>
<comment type="similarity">
    <text evidence="1">Belongs to the membrane fusion protein (MFP) (TC 8.A.1) family.</text>
</comment>
<evidence type="ECO:0000256" key="2">
    <source>
        <dbReference type="SAM" id="Coils"/>
    </source>
</evidence>
<dbReference type="AlphaFoldDB" id="A0A418YAP9"/>
<dbReference type="SUPFAM" id="SSF111369">
    <property type="entry name" value="HlyD-like secretion proteins"/>
    <property type="match status" value="1"/>
</dbReference>
<keyword evidence="6" id="KW-1185">Reference proteome</keyword>
<dbReference type="RefSeq" id="WP_119912133.1">
    <property type="nucleotide sequence ID" value="NZ_QZCH01000031.1"/>
</dbReference>
<keyword evidence="3" id="KW-1133">Transmembrane helix</keyword>
<evidence type="ECO:0000313" key="5">
    <source>
        <dbReference type="EMBL" id="RJG40035.1"/>
    </source>
</evidence>
<dbReference type="Proteomes" id="UP000283255">
    <property type="component" value="Unassembled WGS sequence"/>
</dbReference>
<evidence type="ECO:0000313" key="6">
    <source>
        <dbReference type="Proteomes" id="UP000283255"/>
    </source>
</evidence>
<feature type="coiled-coil region" evidence="2">
    <location>
        <begin position="103"/>
        <end position="161"/>
    </location>
</feature>
<dbReference type="InterPro" id="IPR058625">
    <property type="entry name" value="MdtA-like_BSH"/>
</dbReference>
<organism evidence="5 6">
    <name type="scientific">Motilimonas pumila</name>
    <dbReference type="NCBI Taxonomy" id="2303987"/>
    <lineage>
        <taxon>Bacteria</taxon>
        <taxon>Pseudomonadati</taxon>
        <taxon>Pseudomonadota</taxon>
        <taxon>Gammaproteobacteria</taxon>
        <taxon>Alteromonadales</taxon>
        <taxon>Alteromonadales genera incertae sedis</taxon>
        <taxon>Motilimonas</taxon>
    </lineage>
</organism>
<dbReference type="OrthoDB" id="286173at2"/>
<dbReference type="PANTHER" id="PTHR30386">
    <property type="entry name" value="MEMBRANE FUSION SUBUNIT OF EMRAB-TOLC MULTIDRUG EFFLUX PUMP"/>
    <property type="match status" value="1"/>
</dbReference>
<proteinExistence type="inferred from homology"/>
<dbReference type="Pfam" id="PF25917">
    <property type="entry name" value="BSH_RND"/>
    <property type="match status" value="1"/>
</dbReference>
<evidence type="ECO:0000256" key="3">
    <source>
        <dbReference type="SAM" id="Phobius"/>
    </source>
</evidence>
<sequence>MDLLLILTYTAICIAVFKIFNIPLTKWTVPTAVLGGILIIGTLIFLMNYNHPYSEHTREYFVTTPIVPPVSGQVVEVPIKPNQPVRKGDVLFKLDPVPFQATVDSLRARLASANEDLTRAVELKKRGVGRDRDVDLTRAARDDIAAQLRNAEYELSQTEVKAMSDGYVIQQALFPGVIAKSLPLRPVMIFVNKEGQNYYVGWFRQNSLLRLKKGFEAEIAFDGLPGQVFSAEVEGVLPAMSEGQIQPTGDIISPRSAPYAGRIPVLLEITDPEFDQYIDRVPGGAFGQAAIYSDSFHHVAIMRKILLRMSSWMGYIFPFH</sequence>
<name>A0A418YAP9_9GAMM</name>
<accession>A0A418YAP9</accession>
<keyword evidence="3" id="KW-0812">Transmembrane</keyword>
<dbReference type="InterPro" id="IPR050739">
    <property type="entry name" value="MFP"/>
</dbReference>
<evidence type="ECO:0000259" key="4">
    <source>
        <dbReference type="Pfam" id="PF25917"/>
    </source>
</evidence>
<comment type="caution">
    <text evidence="5">The sequence shown here is derived from an EMBL/GenBank/DDBJ whole genome shotgun (WGS) entry which is preliminary data.</text>
</comment>
<dbReference type="Gene3D" id="2.40.50.100">
    <property type="match status" value="1"/>
</dbReference>
<protein>
    <submittedName>
        <fullName evidence="5">HlyD family secretion protein</fullName>
    </submittedName>
</protein>
<keyword evidence="2" id="KW-0175">Coiled coil</keyword>
<feature type="transmembrane region" description="Helical" evidence="3">
    <location>
        <begin position="28"/>
        <end position="49"/>
    </location>
</feature>
<dbReference type="Gene3D" id="2.40.30.170">
    <property type="match status" value="1"/>
</dbReference>
<evidence type="ECO:0000256" key="1">
    <source>
        <dbReference type="ARBA" id="ARBA00009477"/>
    </source>
</evidence>
<gene>
    <name evidence="5" type="ORF">D1Z90_17720</name>
</gene>
<keyword evidence="3" id="KW-0472">Membrane</keyword>